<dbReference type="SUPFAM" id="SSF109854">
    <property type="entry name" value="DinB/YfiT-like putative metalloenzymes"/>
    <property type="match status" value="1"/>
</dbReference>
<feature type="domain" description="DinB-like" evidence="1">
    <location>
        <begin position="15"/>
        <end position="174"/>
    </location>
</feature>
<dbReference type="EMBL" id="FNFO01000001">
    <property type="protein sequence ID" value="SDJ91573.1"/>
    <property type="molecule type" value="Genomic_DNA"/>
</dbReference>
<accession>A0A1G8XM48</accession>
<dbReference type="Proteomes" id="UP000198510">
    <property type="component" value="Unassembled WGS sequence"/>
</dbReference>
<sequence length="191" mass="21918">MPSTDFLRALRLQVRTQTDLVRREFSTLPLEMLNCPPAPGAWSILQCLDHLNRYSRYYVPVLAQALHGPADRPILEEVKKSWLGNWSIRSVAPENPKKQKTFKHMVPPQEPLSRDVLTTFLQQQEALLHLLDLAEDAPLNARRVPLEFFRLLRLRTGEAFEFVVTHQERHLHQALRAKPQVSAPAALHTVG</sequence>
<evidence type="ECO:0000313" key="3">
    <source>
        <dbReference type="Proteomes" id="UP000198510"/>
    </source>
</evidence>
<keyword evidence="3" id="KW-1185">Reference proteome</keyword>
<dbReference type="STRING" id="1075417.SAMN05421823_101412"/>
<dbReference type="Gene3D" id="1.20.120.450">
    <property type="entry name" value="dinb family like domain"/>
    <property type="match status" value="1"/>
</dbReference>
<protein>
    <submittedName>
        <fullName evidence="2">DinB superfamily protein</fullName>
    </submittedName>
</protein>
<dbReference type="RefSeq" id="WP_089678417.1">
    <property type="nucleotide sequence ID" value="NZ_FNFO01000001.1"/>
</dbReference>
<gene>
    <name evidence="2" type="ORF">SAMN05421823_101412</name>
</gene>
<dbReference type="AlphaFoldDB" id="A0A1G8XM48"/>
<evidence type="ECO:0000259" key="1">
    <source>
        <dbReference type="Pfam" id="PF12867"/>
    </source>
</evidence>
<dbReference type="InterPro" id="IPR024775">
    <property type="entry name" value="DinB-like"/>
</dbReference>
<dbReference type="OrthoDB" id="1524454at2"/>
<dbReference type="InterPro" id="IPR034660">
    <property type="entry name" value="DinB/YfiT-like"/>
</dbReference>
<reference evidence="2 3" key="1">
    <citation type="submission" date="2016-10" db="EMBL/GenBank/DDBJ databases">
        <authorList>
            <person name="de Groot N.N."/>
        </authorList>
    </citation>
    <scope>NUCLEOTIDE SEQUENCE [LARGE SCALE GENOMIC DNA]</scope>
    <source>
        <strain evidence="2 3">DSM 25186</strain>
    </source>
</reference>
<proteinExistence type="predicted"/>
<evidence type="ECO:0000313" key="2">
    <source>
        <dbReference type="EMBL" id="SDJ91573.1"/>
    </source>
</evidence>
<name>A0A1G8XM48_9BACT</name>
<dbReference type="Pfam" id="PF12867">
    <property type="entry name" value="DinB_2"/>
    <property type="match status" value="1"/>
</dbReference>
<organism evidence="2 3">
    <name type="scientific">Catalinimonas alkaloidigena</name>
    <dbReference type="NCBI Taxonomy" id="1075417"/>
    <lineage>
        <taxon>Bacteria</taxon>
        <taxon>Pseudomonadati</taxon>
        <taxon>Bacteroidota</taxon>
        <taxon>Cytophagia</taxon>
        <taxon>Cytophagales</taxon>
        <taxon>Catalimonadaceae</taxon>
        <taxon>Catalinimonas</taxon>
    </lineage>
</organism>